<feature type="non-terminal residue" evidence="3">
    <location>
        <position position="1"/>
    </location>
</feature>
<dbReference type="AlphaFoldDB" id="A0A388TJP0"/>
<dbReference type="GO" id="GO:0016818">
    <property type="term" value="F:hydrolase activity, acting on acid anhydrides, in phosphorus-containing anhydrides"/>
    <property type="evidence" value="ECO:0007669"/>
    <property type="project" value="InterPro"/>
</dbReference>
<accession>A0A388TJP0</accession>
<evidence type="ECO:0000313" key="3">
    <source>
        <dbReference type="EMBL" id="GBR77108.1"/>
    </source>
</evidence>
<name>A0A388TJP0_9BACT</name>
<dbReference type="Pfam" id="PF13307">
    <property type="entry name" value="Helicase_C_2"/>
    <property type="match status" value="1"/>
</dbReference>
<gene>
    <name evidence="3" type="primary">dnaE</name>
    <name evidence="3" type="ORF">NO2_1552</name>
</gene>
<comment type="caution">
    <text evidence="3">The sequence shown here is derived from an EMBL/GenBank/DDBJ whole genome shotgun (WGS) entry which is preliminary data.</text>
</comment>
<dbReference type="SUPFAM" id="SSF52540">
    <property type="entry name" value="P-loop containing nucleoside triphosphate hydrolases"/>
    <property type="match status" value="1"/>
</dbReference>
<organism evidence="3 4">
    <name type="scientific">Candidatus Termititenax persephonae</name>
    <dbReference type="NCBI Taxonomy" id="2218525"/>
    <lineage>
        <taxon>Bacteria</taxon>
        <taxon>Bacillati</taxon>
        <taxon>Candidatus Margulisiibacteriota</taxon>
        <taxon>Candidatus Termititenacia</taxon>
        <taxon>Candidatus Termititenacales</taxon>
        <taxon>Candidatus Termititenacaceae</taxon>
        <taxon>Candidatus Termititenax</taxon>
    </lineage>
</organism>
<dbReference type="InterPro" id="IPR045028">
    <property type="entry name" value="DinG/Rad3-like"/>
</dbReference>
<dbReference type="PANTHER" id="PTHR11472:SF34">
    <property type="entry name" value="REGULATOR OF TELOMERE ELONGATION HELICASE 1"/>
    <property type="match status" value="1"/>
</dbReference>
<dbReference type="GO" id="GO:0003678">
    <property type="term" value="F:DNA helicase activity"/>
    <property type="evidence" value="ECO:0007669"/>
    <property type="project" value="TreeGrafter"/>
</dbReference>
<evidence type="ECO:0000259" key="2">
    <source>
        <dbReference type="SMART" id="SM00491"/>
    </source>
</evidence>
<evidence type="ECO:0000313" key="4">
    <source>
        <dbReference type="Proteomes" id="UP000275925"/>
    </source>
</evidence>
<dbReference type="SMART" id="SM00491">
    <property type="entry name" value="HELICc2"/>
    <property type="match status" value="1"/>
</dbReference>
<dbReference type="InterPro" id="IPR027417">
    <property type="entry name" value="P-loop_NTPase"/>
</dbReference>
<sequence length="227" mass="25933">SPERLRTQLLGSPYDYREKMLCLLPDDLSSANEKEHHLKAAEYLARLAEITEGRMLALFTSYKSMEMTYRYFRPLADESGLQTYCQKMHGSRRALLGRLRGGKRTVLFGTSSFWEGVDIQGEALSLVAIFKLPFAVPTEPVAQARSEAVETAGGKPFYDYSLPQAVIRFKQGVGRLIRCRQDRGIVAIIDERVWTKSYGKIFIRSIPECELLKAPQDETVRKAREWF</sequence>
<dbReference type="GO" id="GO:0006139">
    <property type="term" value="P:nucleobase-containing compound metabolic process"/>
    <property type="evidence" value="ECO:0007669"/>
    <property type="project" value="InterPro"/>
</dbReference>
<dbReference type="Proteomes" id="UP000275925">
    <property type="component" value="Unassembled WGS sequence"/>
</dbReference>
<dbReference type="Gene3D" id="3.40.50.300">
    <property type="entry name" value="P-loop containing nucleotide triphosphate hydrolases"/>
    <property type="match status" value="1"/>
</dbReference>
<dbReference type="GO" id="GO:0003676">
    <property type="term" value="F:nucleic acid binding"/>
    <property type="evidence" value="ECO:0007669"/>
    <property type="project" value="InterPro"/>
</dbReference>
<feature type="domain" description="ATP-dependent helicase C-terminal" evidence="2">
    <location>
        <begin position="62"/>
        <end position="195"/>
    </location>
</feature>
<protein>
    <submittedName>
        <fullName evidence="3">DNA polymerase III subunit alpha</fullName>
    </submittedName>
</protein>
<dbReference type="EMBL" id="BGZO01000106">
    <property type="protein sequence ID" value="GBR77108.1"/>
    <property type="molecule type" value="Genomic_DNA"/>
</dbReference>
<reference evidence="3 4" key="1">
    <citation type="journal article" date="2019" name="ISME J.">
        <title>Genome analyses of uncultured TG2/ZB3 bacteria in 'Margulisbacteria' specifically attached to ectosymbiotic spirochetes of protists in the termite gut.</title>
        <authorList>
            <person name="Utami Y.D."/>
            <person name="Kuwahara H."/>
            <person name="Igai K."/>
            <person name="Murakami T."/>
            <person name="Sugaya K."/>
            <person name="Morikawa T."/>
            <person name="Nagura Y."/>
            <person name="Yuki M."/>
            <person name="Deevong P."/>
            <person name="Inoue T."/>
            <person name="Kihara K."/>
            <person name="Lo N."/>
            <person name="Yamada A."/>
            <person name="Ohkuma M."/>
            <person name="Hongoh Y."/>
        </authorList>
    </citation>
    <scope>NUCLEOTIDE SEQUENCE [LARGE SCALE GENOMIC DNA]</scope>
    <source>
        <strain evidence="3">NkOx7-02</strain>
    </source>
</reference>
<dbReference type="GO" id="GO:0005524">
    <property type="term" value="F:ATP binding"/>
    <property type="evidence" value="ECO:0007669"/>
    <property type="project" value="InterPro"/>
</dbReference>
<dbReference type="InterPro" id="IPR006555">
    <property type="entry name" value="ATP-dep_Helicase_C"/>
</dbReference>
<keyword evidence="4" id="KW-1185">Reference proteome</keyword>
<comment type="similarity">
    <text evidence="1">Belongs to the helicase family. DinG subfamily.</text>
</comment>
<evidence type="ECO:0000256" key="1">
    <source>
        <dbReference type="ARBA" id="ARBA00038058"/>
    </source>
</evidence>
<dbReference type="PANTHER" id="PTHR11472">
    <property type="entry name" value="DNA REPAIR DEAD HELICASE RAD3/XP-D SUBFAMILY MEMBER"/>
    <property type="match status" value="1"/>
</dbReference>
<proteinExistence type="inferred from homology"/>